<dbReference type="Proteomes" id="UP000219020">
    <property type="component" value="Unassembled WGS sequence"/>
</dbReference>
<evidence type="ECO:0000313" key="1">
    <source>
        <dbReference type="EMBL" id="PCS21919.1"/>
    </source>
</evidence>
<comment type="caution">
    <text evidence="1">The sequence shown here is derived from an EMBL/GenBank/DDBJ whole genome shotgun (WGS) entry which is preliminary data.</text>
</comment>
<evidence type="ECO:0000313" key="2">
    <source>
        <dbReference type="Proteomes" id="UP000219020"/>
    </source>
</evidence>
<dbReference type="RefSeq" id="WP_263364207.1">
    <property type="nucleotide sequence ID" value="NZ_CAWOZE010000015.1"/>
</dbReference>
<accession>A0A2A5T175</accession>
<sequence>MGDVWLHGKVTMDQLGISTLLVKEADIKLAESVRERLSTGELP</sequence>
<dbReference type="EMBL" id="NBYY01000028">
    <property type="protein sequence ID" value="PCS21919.1"/>
    <property type="molecule type" value="Genomic_DNA"/>
</dbReference>
<organism evidence="1 2">
    <name type="scientific">Candidatus Enterovibrio escicola</name>
    <dbReference type="NCBI Taxonomy" id="1927127"/>
    <lineage>
        <taxon>Bacteria</taxon>
        <taxon>Pseudomonadati</taxon>
        <taxon>Pseudomonadota</taxon>
        <taxon>Gammaproteobacteria</taxon>
        <taxon>Vibrionales</taxon>
        <taxon>Vibrionaceae</taxon>
        <taxon>Enterovibrio</taxon>
    </lineage>
</organism>
<dbReference type="AlphaFoldDB" id="A0A2A5T175"/>
<reference evidence="2" key="1">
    <citation type="submission" date="2017-04" db="EMBL/GenBank/DDBJ databases">
        <title>Genome evolution of the luminous symbionts of deep sea anglerfish.</title>
        <authorList>
            <person name="Hendry T.A."/>
        </authorList>
    </citation>
    <scope>NUCLEOTIDE SEQUENCE [LARGE SCALE GENOMIC DNA]</scope>
</reference>
<protein>
    <submittedName>
        <fullName evidence="1">Uncharacterized protein</fullName>
    </submittedName>
</protein>
<proteinExistence type="predicted"/>
<name>A0A2A5T175_9GAMM</name>
<keyword evidence="2" id="KW-1185">Reference proteome</keyword>
<gene>
    <name evidence="1" type="ORF">BTN49_2384</name>
</gene>